<dbReference type="HOGENOM" id="CLU_1409653_0_0_1"/>
<dbReference type="OrthoDB" id="9978173at2759"/>
<dbReference type="InterPro" id="IPR025533">
    <property type="entry name" value="DUF4419"/>
</dbReference>
<sequence length="193" mass="22270">MMNIHRLHDSIGIKSDTMIPEFAPHVFSLNLLNLLVLHLRGLCRTIHRMQPSLDPRPRLLSRRIIQSMELDVVPNPNGLVHTILEAYNVHRELILRPGDVWTSEVIIARSNFFVNARAELLREHIVAHEDFALVARQKTDFMPTPMAISVLMNWIMPQFSTTTDAERNVYDISTMATMKQCMRYRGAVKTRSD</sequence>
<protein>
    <submittedName>
        <fullName evidence="1">Unplaced genomic scaffold CY34scaffold_32, whole genome shotgun sequence</fullName>
    </submittedName>
</protein>
<dbReference type="STRING" id="930992.A0A0D0AWN0"/>
<evidence type="ECO:0000313" key="2">
    <source>
        <dbReference type="Proteomes" id="UP000054485"/>
    </source>
</evidence>
<organism evidence="1 2">
    <name type="scientific">Suillus luteus UH-Slu-Lm8-n1</name>
    <dbReference type="NCBI Taxonomy" id="930992"/>
    <lineage>
        <taxon>Eukaryota</taxon>
        <taxon>Fungi</taxon>
        <taxon>Dikarya</taxon>
        <taxon>Basidiomycota</taxon>
        <taxon>Agaricomycotina</taxon>
        <taxon>Agaricomycetes</taxon>
        <taxon>Agaricomycetidae</taxon>
        <taxon>Boletales</taxon>
        <taxon>Suillineae</taxon>
        <taxon>Suillaceae</taxon>
        <taxon>Suillus</taxon>
    </lineage>
</organism>
<keyword evidence="2" id="KW-1185">Reference proteome</keyword>
<gene>
    <name evidence="1" type="ORF">CY34DRAFT_457381</name>
</gene>
<accession>A0A0D0AWN0</accession>
<proteinExistence type="predicted"/>
<dbReference type="AlphaFoldDB" id="A0A0D0AWN0"/>
<reference evidence="2" key="2">
    <citation type="submission" date="2015-01" db="EMBL/GenBank/DDBJ databases">
        <title>Evolutionary Origins and Diversification of the Mycorrhizal Mutualists.</title>
        <authorList>
            <consortium name="DOE Joint Genome Institute"/>
            <consortium name="Mycorrhizal Genomics Consortium"/>
            <person name="Kohler A."/>
            <person name="Kuo A."/>
            <person name="Nagy L.G."/>
            <person name="Floudas D."/>
            <person name="Copeland A."/>
            <person name="Barry K.W."/>
            <person name="Cichocki N."/>
            <person name="Veneault-Fourrey C."/>
            <person name="LaButti K."/>
            <person name="Lindquist E.A."/>
            <person name="Lipzen A."/>
            <person name="Lundell T."/>
            <person name="Morin E."/>
            <person name="Murat C."/>
            <person name="Riley R."/>
            <person name="Ohm R."/>
            <person name="Sun H."/>
            <person name="Tunlid A."/>
            <person name="Henrissat B."/>
            <person name="Grigoriev I.V."/>
            <person name="Hibbett D.S."/>
            <person name="Martin F."/>
        </authorList>
    </citation>
    <scope>NUCLEOTIDE SEQUENCE [LARGE SCALE GENOMIC DNA]</scope>
    <source>
        <strain evidence="2">UH-Slu-Lm8-n1</strain>
    </source>
</reference>
<dbReference type="PANTHER" id="PTHR31252:SF11">
    <property type="entry name" value="DUF4419 DOMAIN-CONTAINING PROTEIN"/>
    <property type="match status" value="1"/>
</dbReference>
<dbReference type="InParanoid" id="A0A0D0AWN0"/>
<dbReference type="Pfam" id="PF14388">
    <property type="entry name" value="DUF4419"/>
    <property type="match status" value="1"/>
</dbReference>
<evidence type="ECO:0000313" key="1">
    <source>
        <dbReference type="EMBL" id="KIK46101.1"/>
    </source>
</evidence>
<reference evidence="1 2" key="1">
    <citation type="submission" date="2014-04" db="EMBL/GenBank/DDBJ databases">
        <authorList>
            <consortium name="DOE Joint Genome Institute"/>
            <person name="Kuo A."/>
            <person name="Ruytinx J."/>
            <person name="Rineau F."/>
            <person name="Colpaert J."/>
            <person name="Kohler A."/>
            <person name="Nagy L.G."/>
            <person name="Floudas D."/>
            <person name="Copeland A."/>
            <person name="Barry K.W."/>
            <person name="Cichocki N."/>
            <person name="Veneault-Fourrey C."/>
            <person name="LaButti K."/>
            <person name="Lindquist E.A."/>
            <person name="Lipzen A."/>
            <person name="Lundell T."/>
            <person name="Morin E."/>
            <person name="Murat C."/>
            <person name="Sun H."/>
            <person name="Tunlid A."/>
            <person name="Henrissat B."/>
            <person name="Grigoriev I.V."/>
            <person name="Hibbett D.S."/>
            <person name="Martin F."/>
            <person name="Nordberg H.P."/>
            <person name="Cantor M.N."/>
            <person name="Hua S.X."/>
        </authorList>
    </citation>
    <scope>NUCLEOTIDE SEQUENCE [LARGE SCALE GENOMIC DNA]</scope>
    <source>
        <strain evidence="1 2">UH-Slu-Lm8-n1</strain>
    </source>
</reference>
<dbReference type="Proteomes" id="UP000054485">
    <property type="component" value="Unassembled WGS sequence"/>
</dbReference>
<dbReference type="PANTHER" id="PTHR31252">
    <property type="entry name" value="DUF4419 DOMAIN-CONTAINING PROTEIN"/>
    <property type="match status" value="1"/>
</dbReference>
<dbReference type="EMBL" id="KN835163">
    <property type="protein sequence ID" value="KIK46101.1"/>
    <property type="molecule type" value="Genomic_DNA"/>
</dbReference>
<name>A0A0D0AWN0_9AGAM</name>